<evidence type="ECO:0000313" key="2">
    <source>
        <dbReference type="Proteomes" id="UP000217790"/>
    </source>
</evidence>
<organism evidence="1 2">
    <name type="scientific">Armillaria gallica</name>
    <name type="common">Bulbous honey fungus</name>
    <name type="synonym">Armillaria bulbosa</name>
    <dbReference type="NCBI Taxonomy" id="47427"/>
    <lineage>
        <taxon>Eukaryota</taxon>
        <taxon>Fungi</taxon>
        <taxon>Dikarya</taxon>
        <taxon>Basidiomycota</taxon>
        <taxon>Agaricomycotina</taxon>
        <taxon>Agaricomycetes</taxon>
        <taxon>Agaricomycetidae</taxon>
        <taxon>Agaricales</taxon>
        <taxon>Marasmiineae</taxon>
        <taxon>Physalacriaceae</taxon>
        <taxon>Armillaria</taxon>
    </lineage>
</organism>
<dbReference type="AlphaFoldDB" id="A0A2H3E6S6"/>
<gene>
    <name evidence="1" type="ORF">ARMGADRAFT_237809</name>
</gene>
<dbReference type="Proteomes" id="UP000217790">
    <property type="component" value="Unassembled WGS sequence"/>
</dbReference>
<sequence length="191" mass="21557">MKFHSPESGRGGSRSLKDAVIAATITLLFKDEKPSHLHSILKSITLLMFLPPLGKSLRDSSCFQRCLDPFVLFTFGGCRPSLEVPAMSKASSKSTREHMVEKFPVSISVPRSLRRFFHSRPQPRPRTGAVTLQACFGRRLAGSDRVDSTLCENRLSISTWFTSTESSKHAIRSLQRSFCDFRDGQRVWRHT</sequence>
<dbReference type="EMBL" id="KZ293645">
    <property type="protein sequence ID" value="PBL02061.1"/>
    <property type="molecule type" value="Genomic_DNA"/>
</dbReference>
<reference evidence="2" key="1">
    <citation type="journal article" date="2017" name="Nat. Ecol. Evol.">
        <title>Genome expansion and lineage-specific genetic innovations in the forest pathogenic fungi Armillaria.</title>
        <authorList>
            <person name="Sipos G."/>
            <person name="Prasanna A.N."/>
            <person name="Walter M.C."/>
            <person name="O'Connor E."/>
            <person name="Balint B."/>
            <person name="Krizsan K."/>
            <person name="Kiss B."/>
            <person name="Hess J."/>
            <person name="Varga T."/>
            <person name="Slot J."/>
            <person name="Riley R."/>
            <person name="Boka B."/>
            <person name="Rigling D."/>
            <person name="Barry K."/>
            <person name="Lee J."/>
            <person name="Mihaltcheva S."/>
            <person name="LaButti K."/>
            <person name="Lipzen A."/>
            <person name="Waldron R."/>
            <person name="Moloney N.M."/>
            <person name="Sperisen C."/>
            <person name="Kredics L."/>
            <person name="Vagvoelgyi C."/>
            <person name="Patrignani A."/>
            <person name="Fitzpatrick D."/>
            <person name="Nagy I."/>
            <person name="Doyle S."/>
            <person name="Anderson J.B."/>
            <person name="Grigoriev I.V."/>
            <person name="Gueldener U."/>
            <person name="Muensterkoetter M."/>
            <person name="Nagy L.G."/>
        </authorList>
    </citation>
    <scope>NUCLEOTIDE SEQUENCE [LARGE SCALE GENOMIC DNA]</scope>
    <source>
        <strain evidence="2">Ar21-2</strain>
    </source>
</reference>
<keyword evidence="2" id="KW-1185">Reference proteome</keyword>
<name>A0A2H3E6S6_ARMGA</name>
<proteinExistence type="predicted"/>
<accession>A0A2H3E6S6</accession>
<dbReference type="InParanoid" id="A0A2H3E6S6"/>
<evidence type="ECO:0000313" key="1">
    <source>
        <dbReference type="EMBL" id="PBL02061.1"/>
    </source>
</evidence>
<protein>
    <submittedName>
        <fullName evidence="1">Uncharacterized protein</fullName>
    </submittedName>
</protein>